<evidence type="ECO:0000256" key="1">
    <source>
        <dbReference type="SAM" id="MobiDB-lite"/>
    </source>
</evidence>
<feature type="compositionally biased region" description="Pro residues" evidence="1">
    <location>
        <begin position="339"/>
        <end position="353"/>
    </location>
</feature>
<evidence type="ECO:0000256" key="2">
    <source>
        <dbReference type="SAM" id="Phobius"/>
    </source>
</evidence>
<feature type="compositionally biased region" description="Pro residues" evidence="1">
    <location>
        <begin position="313"/>
        <end position="330"/>
    </location>
</feature>
<feature type="transmembrane region" description="Helical" evidence="2">
    <location>
        <begin position="46"/>
        <end position="66"/>
    </location>
</feature>
<feature type="compositionally biased region" description="Low complexity" evidence="1">
    <location>
        <begin position="223"/>
        <end position="236"/>
    </location>
</feature>
<reference evidence="3" key="1">
    <citation type="journal article" date="2014" name="Genome Announc.">
        <title>De novo whole-genome sequence and genome annotation of Lichtheimia ramosa.</title>
        <authorList>
            <person name="Linde J."/>
            <person name="Schwartze V."/>
            <person name="Binder U."/>
            <person name="Lass-Florl C."/>
            <person name="Voigt K."/>
            <person name="Horn F."/>
        </authorList>
    </citation>
    <scope>NUCLEOTIDE SEQUENCE</scope>
    <source>
        <strain evidence="3">JMRC FSU:6197</strain>
    </source>
</reference>
<feature type="region of interest" description="Disordered" evidence="1">
    <location>
        <begin position="288"/>
        <end position="441"/>
    </location>
</feature>
<feature type="compositionally biased region" description="Low complexity" evidence="1">
    <location>
        <begin position="421"/>
        <end position="432"/>
    </location>
</feature>
<evidence type="ECO:0000313" key="3">
    <source>
        <dbReference type="EMBL" id="CDS03775.1"/>
    </source>
</evidence>
<keyword evidence="2" id="KW-0472">Membrane</keyword>
<protein>
    <submittedName>
        <fullName evidence="3">Uncharacterized protein</fullName>
    </submittedName>
</protein>
<gene>
    <name evidence="3" type="ORF">LRAMOSA01176</name>
</gene>
<keyword evidence="2" id="KW-0812">Transmembrane</keyword>
<feature type="region of interest" description="Disordered" evidence="1">
    <location>
        <begin position="155"/>
        <end position="245"/>
    </location>
</feature>
<proteinExistence type="predicted"/>
<name>A0A077WAI6_9FUNG</name>
<accession>A0A077WAI6</accession>
<dbReference type="AlphaFoldDB" id="A0A077WAI6"/>
<keyword evidence="2" id="KW-1133">Transmembrane helix</keyword>
<feature type="compositionally biased region" description="Low complexity" evidence="1">
    <location>
        <begin position="390"/>
        <end position="405"/>
    </location>
</feature>
<feature type="compositionally biased region" description="Pro residues" evidence="1">
    <location>
        <begin position="208"/>
        <end position="217"/>
    </location>
</feature>
<feature type="compositionally biased region" description="Pro residues" evidence="1">
    <location>
        <begin position="406"/>
        <end position="420"/>
    </location>
</feature>
<sequence length="481" mass="52303">MWFAYQDREQQFRTSSSNQEPAHSSFFALALWFSIIKWSLLDEVPLMWVIPLAFLLGVVVPLAMGLPRPNSRLIQFPAASNADCSAGVPLQAARVKVSDNSTQVLNSPSVFANQQPWVAPVVSYKASNACEYPGMLFSTRTVEQVPRGNMSALEGQARSNLDIDQDTEMPDVVPGTPELREIVENEEPVSSERAQTPDLQDIHMASPSPSPPPPPPQALAYTQMMPEQQQQQQQQELPPPPPPQLQQQEAILYTQVMPPPPPTIIHPEPTPEVFMAAVAVAAIPVVSNTGSSSHTPLQIRGPLLRPRSRLRTQPPPPRPPPRPPSLPPRPPVRRLVVLPPEPPSIPPQPPTPPASKSSAMAMEAKNRAIVRPVRRLQRHVTPSKGTENTASASSSSSSSSSATVLLPPPSSSSAFVPPPASSSSSSALPSLAENQPAPPTSILQEYAAEVDSFMGGDDILAEILRDEEDPYDEFINYDNYW</sequence>
<dbReference type="EMBL" id="LK023313">
    <property type="protein sequence ID" value="CDS03775.1"/>
    <property type="molecule type" value="Genomic_DNA"/>
</dbReference>
<organism evidence="3">
    <name type="scientific">Lichtheimia ramosa</name>
    <dbReference type="NCBI Taxonomy" id="688394"/>
    <lineage>
        <taxon>Eukaryota</taxon>
        <taxon>Fungi</taxon>
        <taxon>Fungi incertae sedis</taxon>
        <taxon>Mucoromycota</taxon>
        <taxon>Mucoromycotina</taxon>
        <taxon>Mucoromycetes</taxon>
        <taxon>Mucorales</taxon>
        <taxon>Lichtheimiaceae</taxon>
        <taxon>Lichtheimia</taxon>
    </lineage>
</organism>
<dbReference type="OrthoDB" id="2300579at2759"/>